<accession>A0ABW5LJF7</accession>
<dbReference type="Pfam" id="PF01835">
    <property type="entry name" value="MG2"/>
    <property type="match status" value="1"/>
</dbReference>
<evidence type="ECO:0000259" key="5">
    <source>
        <dbReference type="SMART" id="SM01360"/>
    </source>
</evidence>
<dbReference type="SMART" id="SM01419">
    <property type="entry name" value="Thiol-ester_cl"/>
    <property type="match status" value="1"/>
</dbReference>
<dbReference type="SMART" id="SM01360">
    <property type="entry name" value="A2M"/>
    <property type="match status" value="1"/>
</dbReference>
<keyword evidence="3" id="KW-0732">Signal</keyword>
<dbReference type="Gene3D" id="2.60.40.1930">
    <property type="match status" value="1"/>
</dbReference>
<dbReference type="PANTHER" id="PTHR40094">
    <property type="entry name" value="ALPHA-2-MACROGLOBULIN HOMOLOG"/>
    <property type="match status" value="1"/>
</dbReference>
<feature type="compositionally biased region" description="Basic and acidic residues" evidence="2">
    <location>
        <begin position="1239"/>
        <end position="1250"/>
    </location>
</feature>
<gene>
    <name evidence="6" type="ORF">ACFSR1_20210</name>
</gene>
<dbReference type="InterPro" id="IPR041246">
    <property type="entry name" value="Bact_MG10"/>
</dbReference>
<sequence>MKKYIILVFILFITNLHYMAAQDNLNYQDDWKKVEDFDQQGLPKSALEIVETIYNKAKKSNNINQITKTLIYKAKYNLVLEENAQLNIIQEFKTEIAKSKFPSKNILESILANLYWQYFQEHRWQFYNRTKTSEKVDKEDFRTWDLETLFEEIHLYYQKSLENGLLAQQTDLMKFNDILTQSNDSKIYRPTLYDFLSHNALAFYKTSETSITKPAYVFEIDSPDYLKDHAQFSTITLNTQDSLSLQFHALKIYQNLINFHKRDKQPDALIEVNIERLKFIHDNAIFNDKQELLLATLQSEKKKHQNSPSSTLYDYEIANLYKTQAASYIPNENETHRWTLQKAIKVCDEAMASYPKSRGAKNCEYLKEQILDKQVNSIKVESYIPINKPSRLLVNYKNLDLLYFKALKISQNQLKSFQKIYEREKQIAFLNKLSVVNSWDAKLLDEKDYQNHNIEIAIPELAQGIYMIVGSTTKDLSEKHLFSFGNLQVTNLTLVENKTASETKFQVIDRNNGAPITNASIKLVSDSRRNSLNQTLTTNEKGEASFNTEGYYYNVTATVSKGSDKAYFGGLYLNQYAANDTPDNSTRHTSFLFTDRSIYRPGQTVYFKGIMMAATGKEDPKVVANRPTFVKLIDVNGQEVKMLNFRTNEYGSFAGEFILPSSGLTGNYIIQTDNYNSTSFSVEEYKRPKFETKFNPVTETYKVNDSIKLTGTATAYAGSNITDAKVVYRVYRQVQYPRWCYWFPRNTEEQEITHGETKTNDTGEYNITFAAVPDKSVSKENQPIFTYKVIADVTDINGETRSTTTYVNVGYHALTAYISIPSEIDKTKKDHTLSVSTQNLNNEFVANNGTIKIHKLKAPECPLRARPWKAPDYNILTKEEFKRLFPHDAYQNEDDFRNWEKGNLVFDKTYNTIATKDNEKGTQELSLGNIKKWETGKYVIELDTKDKFGQEVKDIRYFSVFDQSNNTIPDNKLFEITSNKNTYKIGDEVILKLSSASEDIYVTIDIEKNHKVIETQIIKLSNSSKTIKIPVKKEDLGGFAIAYSFANYNGFQSGTLPIAVPYEPTELTIETKTFRDKLQPGQQETWSFTIKGPKGDKVIAELLASMYDASLDQFRPHQWYFNPINRPIYYSYSQRKANRSFAQENFNIYDGYSWKIGFQYQGYDQLNWFGLYFGSSYYGNDLLGGVRGKKMRRMANESSPAPMAMEMATDDLEMEEVAVTGNAVKEESEADSLGQVENKSNKKEDQKDPSLEAVKIRKNLQETAFFFPQLTTDPEGNVSFNFTAPEALTKWKLQLLAHTKELNAGTQVLETVTQKELMILPNPPRFLREGDQIILSSKVSNISTKDLTGIIELQLTDALTGKSIDTDLQNTNIRQDFSVKAAGNTNVSWELKIPDNVQTVQYKIVAKAGDFSDGEQNVLPVLSNRMLVTETLPMWIRSDQTKTFTLDKLKDNTSTTLKNHKLTLEMTSNPAWYAVQALPYLMEYPYECAEQTFSRYYANSLASHIANSNPRIQEVFDQWKNTDALLSNLEKNQELKSLIIQETPWLRDALSETEQKKRIALLFDLNKMNNELQSALNKLQQVQFGSGAFPWFKGGRENRYITQHIAAGFGHLKKLGVTKFDSKTQNMVQKAVRYLDQEFVKEYEELKRYCKRNKIDINKDHLSYTQLHYLYMRSFFSDVNRANSTNEAWEYYMGQSKKYWLDRSLYSQGMLALILHRNNEPATATKIIRSLDEKSITSEELGMYWKSNRASWYWYQAPIETQALMIEAFAEIEQEPKKTEIVDNLKVWLLKNKQTNRWKTTKATTEAVYALLLQGSDWLSVTDMVEIVLGDQKIDPSQMEDVKVEAGTGYFKTSWNGNEIQKDMATAKITKKGKGIAWGALYWQYFENLDKITSAETPLKLKKKLFLKKNTDKGEEITEITDDTQLQLGDLVRVRIELRSDRTMEFVHMKDMRASGLEPINVLSQYKYQDGLGYYESTKDASTNFFFDYLPKGVYVFEYDLRVNNKGDFSNGITTIQSMYAPEFSSHSEGVRVKVE</sequence>
<name>A0ABW5LJF7_9FLAO</name>
<dbReference type="Pfam" id="PF00207">
    <property type="entry name" value="A2M"/>
    <property type="match status" value="1"/>
</dbReference>
<comment type="caution">
    <text evidence="6">The sequence shown here is derived from an EMBL/GenBank/DDBJ whole genome shotgun (WGS) entry which is preliminary data.</text>
</comment>
<dbReference type="SMART" id="SM01359">
    <property type="entry name" value="A2M_N_2"/>
    <property type="match status" value="1"/>
</dbReference>
<comment type="similarity">
    <text evidence="1">Belongs to the protease inhibitor I39 (alpha-2-macroglobulin) family. Bacterial alpha-2-macroglobulin subfamily.</text>
</comment>
<evidence type="ECO:0000259" key="4">
    <source>
        <dbReference type="SMART" id="SM01359"/>
    </source>
</evidence>
<dbReference type="InterPro" id="IPR002890">
    <property type="entry name" value="MG2"/>
</dbReference>
<dbReference type="Pfam" id="PF07703">
    <property type="entry name" value="A2M_BRD"/>
    <property type="match status" value="1"/>
</dbReference>
<dbReference type="RefSeq" id="WP_378294862.1">
    <property type="nucleotide sequence ID" value="NZ_JBHULE010000035.1"/>
</dbReference>
<dbReference type="InterPro" id="IPR008930">
    <property type="entry name" value="Terpenoid_cyclase/PrenylTrfase"/>
</dbReference>
<dbReference type="PANTHER" id="PTHR40094:SF1">
    <property type="entry name" value="UBIQUITIN DOMAIN-CONTAINING PROTEIN"/>
    <property type="match status" value="1"/>
</dbReference>
<dbReference type="SUPFAM" id="SSF48239">
    <property type="entry name" value="Terpenoid cyclases/Protein prenyltransferases"/>
    <property type="match status" value="1"/>
</dbReference>
<feature type="domain" description="Alpha-2-macroglobulin bait region" evidence="4">
    <location>
        <begin position="974"/>
        <end position="1114"/>
    </location>
</feature>
<evidence type="ECO:0000313" key="6">
    <source>
        <dbReference type="EMBL" id="MFD2565013.1"/>
    </source>
</evidence>
<evidence type="ECO:0000256" key="2">
    <source>
        <dbReference type="SAM" id="MobiDB-lite"/>
    </source>
</evidence>
<feature type="chain" id="PRO_5046362161" evidence="3">
    <location>
        <begin position="21"/>
        <end position="2036"/>
    </location>
</feature>
<dbReference type="Gene3D" id="1.50.10.20">
    <property type="match status" value="1"/>
</dbReference>
<dbReference type="Proteomes" id="UP001597319">
    <property type="component" value="Unassembled WGS sequence"/>
</dbReference>
<evidence type="ECO:0000256" key="1">
    <source>
        <dbReference type="ARBA" id="ARBA00010556"/>
    </source>
</evidence>
<dbReference type="EMBL" id="JBHULE010000035">
    <property type="protein sequence ID" value="MFD2565013.1"/>
    <property type="molecule type" value="Genomic_DNA"/>
</dbReference>
<dbReference type="InterPro" id="IPR051802">
    <property type="entry name" value="YfhM-like"/>
</dbReference>
<evidence type="ECO:0000256" key="3">
    <source>
        <dbReference type="SAM" id="SignalP"/>
    </source>
</evidence>
<evidence type="ECO:0000313" key="7">
    <source>
        <dbReference type="Proteomes" id="UP001597319"/>
    </source>
</evidence>
<feature type="region of interest" description="Disordered" evidence="2">
    <location>
        <begin position="1226"/>
        <end position="1251"/>
    </location>
</feature>
<protein>
    <submittedName>
        <fullName evidence="6">Alpha-2-macroglobulin</fullName>
    </submittedName>
</protein>
<dbReference type="Pfam" id="PF17973">
    <property type="entry name" value="bMG10"/>
    <property type="match status" value="1"/>
</dbReference>
<dbReference type="InterPro" id="IPR001599">
    <property type="entry name" value="Macroglobln_a2"/>
</dbReference>
<feature type="domain" description="Alpha-2-macroglobulin" evidence="5">
    <location>
        <begin position="1263"/>
        <end position="1353"/>
    </location>
</feature>
<dbReference type="InterPro" id="IPR011625">
    <property type="entry name" value="A2M_N_BRD"/>
</dbReference>
<organism evidence="6 7">
    <name type="scientific">Aquimarina rubra</name>
    <dbReference type="NCBI Taxonomy" id="1920033"/>
    <lineage>
        <taxon>Bacteria</taxon>
        <taxon>Pseudomonadati</taxon>
        <taxon>Bacteroidota</taxon>
        <taxon>Flavobacteriia</taxon>
        <taxon>Flavobacteriales</taxon>
        <taxon>Flavobacteriaceae</taxon>
        <taxon>Aquimarina</taxon>
    </lineage>
</organism>
<proteinExistence type="inferred from homology"/>
<dbReference type="InterPro" id="IPR047565">
    <property type="entry name" value="Alpha-macroglob_thiol-ester_cl"/>
</dbReference>
<keyword evidence="7" id="KW-1185">Reference proteome</keyword>
<feature type="signal peptide" evidence="3">
    <location>
        <begin position="1"/>
        <end position="20"/>
    </location>
</feature>
<reference evidence="7" key="1">
    <citation type="journal article" date="2019" name="Int. J. Syst. Evol. Microbiol.">
        <title>The Global Catalogue of Microorganisms (GCM) 10K type strain sequencing project: providing services to taxonomists for standard genome sequencing and annotation.</title>
        <authorList>
            <consortium name="The Broad Institute Genomics Platform"/>
            <consortium name="The Broad Institute Genome Sequencing Center for Infectious Disease"/>
            <person name="Wu L."/>
            <person name="Ma J."/>
        </authorList>
    </citation>
    <scope>NUCLEOTIDE SEQUENCE [LARGE SCALE GENOMIC DNA]</scope>
    <source>
        <strain evidence="7">KCTC 52274</strain>
    </source>
</reference>